<comment type="caution">
    <text evidence="2">The sequence shown here is derived from an EMBL/GenBank/DDBJ whole genome shotgun (WGS) entry which is preliminary data.</text>
</comment>
<organism evidence="2 3">
    <name type="scientific">Lithospermum erythrorhizon</name>
    <name type="common">Purple gromwell</name>
    <name type="synonym">Lithospermum officinale var. erythrorhizon</name>
    <dbReference type="NCBI Taxonomy" id="34254"/>
    <lineage>
        <taxon>Eukaryota</taxon>
        <taxon>Viridiplantae</taxon>
        <taxon>Streptophyta</taxon>
        <taxon>Embryophyta</taxon>
        <taxon>Tracheophyta</taxon>
        <taxon>Spermatophyta</taxon>
        <taxon>Magnoliopsida</taxon>
        <taxon>eudicotyledons</taxon>
        <taxon>Gunneridae</taxon>
        <taxon>Pentapetalae</taxon>
        <taxon>asterids</taxon>
        <taxon>lamiids</taxon>
        <taxon>Boraginales</taxon>
        <taxon>Boraginaceae</taxon>
        <taxon>Boraginoideae</taxon>
        <taxon>Lithospermeae</taxon>
        <taxon>Lithospermum</taxon>
    </lineage>
</organism>
<dbReference type="AlphaFoldDB" id="A0AAV3Q1V2"/>
<evidence type="ECO:0000313" key="2">
    <source>
        <dbReference type="EMBL" id="GAA0157508.1"/>
    </source>
</evidence>
<dbReference type="InterPro" id="IPR039607">
    <property type="entry name" value="VQ_8/17/18/20/21/25"/>
</dbReference>
<dbReference type="PANTHER" id="PTHR33143">
    <property type="entry name" value="F16F4.1 PROTEIN-RELATED"/>
    <property type="match status" value="1"/>
</dbReference>
<proteinExistence type="predicted"/>
<reference evidence="2 3" key="1">
    <citation type="submission" date="2024-01" db="EMBL/GenBank/DDBJ databases">
        <title>The complete chloroplast genome sequence of Lithospermum erythrorhizon: insights into the phylogenetic relationship among Boraginaceae species and the maternal lineages of purple gromwells.</title>
        <authorList>
            <person name="Okada T."/>
            <person name="Watanabe K."/>
        </authorList>
    </citation>
    <scope>NUCLEOTIDE SEQUENCE [LARGE SCALE GENOMIC DNA]</scope>
</reference>
<feature type="domain" description="VQ" evidence="1">
    <location>
        <begin position="56"/>
        <end position="80"/>
    </location>
</feature>
<dbReference type="EMBL" id="BAABME010019533">
    <property type="protein sequence ID" value="GAA0157508.1"/>
    <property type="molecule type" value="Genomic_DNA"/>
</dbReference>
<keyword evidence="3" id="KW-1185">Reference proteome</keyword>
<accession>A0AAV3Q1V2</accession>
<dbReference type="Pfam" id="PF05678">
    <property type="entry name" value="VQ"/>
    <property type="match status" value="1"/>
</dbReference>
<protein>
    <recommendedName>
        <fullName evidence="1">VQ domain-containing protein</fullName>
    </recommendedName>
</protein>
<dbReference type="GO" id="GO:0005634">
    <property type="term" value="C:nucleus"/>
    <property type="evidence" value="ECO:0007669"/>
    <property type="project" value="TreeGrafter"/>
</dbReference>
<gene>
    <name evidence="2" type="ORF">LIER_38470</name>
</gene>
<name>A0AAV3Q1V2_LITER</name>
<dbReference type="Proteomes" id="UP001454036">
    <property type="component" value="Unassembled WGS sequence"/>
</dbReference>
<dbReference type="PANTHER" id="PTHR33143:SF76">
    <property type="entry name" value="VQ MOTIF-CONTAINING PROTEIN 8, CHLOROPLASTIC"/>
    <property type="match status" value="1"/>
</dbReference>
<sequence length="176" mass="20065">MSSTKMFQEFGKPNNRRMMNINGPRPNSLSINQTSHSIKKNPKPISFQKQPIIIYTHSPKIIHADAKDFMALVQNLTGVPRRSEDKIVHEKSKGVIVANVEKNKKVDEINNKNNSSWIMTEDNVNNDEPKYNFADFPLFTPNSSNLFCSPQSSLRSNNYDNAISSFLEVMNGLQEY</sequence>
<evidence type="ECO:0000259" key="1">
    <source>
        <dbReference type="Pfam" id="PF05678"/>
    </source>
</evidence>
<dbReference type="InterPro" id="IPR008889">
    <property type="entry name" value="VQ"/>
</dbReference>
<evidence type="ECO:0000313" key="3">
    <source>
        <dbReference type="Proteomes" id="UP001454036"/>
    </source>
</evidence>